<sequence length="64" mass="6711">MSRACLILMLTLCVTGVFSGQTIGGDCNNTPSGQFIGGDCNGGMRTWTLASLLSIVVARLFLNN</sequence>
<reference evidence="1" key="2">
    <citation type="submission" date="2022-06" db="UniProtKB">
        <authorList>
            <consortium name="EnsemblMetazoa"/>
        </authorList>
    </citation>
    <scope>IDENTIFICATION</scope>
    <source>
        <strain evidence="1">PS312</strain>
    </source>
</reference>
<proteinExistence type="predicted"/>
<accession>A0A2A6B9E6</accession>
<reference evidence="2" key="1">
    <citation type="journal article" date="2008" name="Nat. Genet.">
        <title>The Pristionchus pacificus genome provides a unique perspective on nematode lifestyle and parasitism.</title>
        <authorList>
            <person name="Dieterich C."/>
            <person name="Clifton S.W."/>
            <person name="Schuster L.N."/>
            <person name="Chinwalla A."/>
            <person name="Delehaunty K."/>
            <person name="Dinkelacker I."/>
            <person name="Fulton L."/>
            <person name="Fulton R."/>
            <person name="Godfrey J."/>
            <person name="Minx P."/>
            <person name="Mitreva M."/>
            <person name="Roeseler W."/>
            <person name="Tian H."/>
            <person name="Witte H."/>
            <person name="Yang S.P."/>
            <person name="Wilson R.K."/>
            <person name="Sommer R.J."/>
        </authorList>
    </citation>
    <scope>NUCLEOTIDE SEQUENCE [LARGE SCALE GENOMIC DNA]</scope>
    <source>
        <strain evidence="2">PS312</strain>
    </source>
</reference>
<organism evidence="1 2">
    <name type="scientific">Pristionchus pacificus</name>
    <name type="common">Parasitic nematode worm</name>
    <dbReference type="NCBI Taxonomy" id="54126"/>
    <lineage>
        <taxon>Eukaryota</taxon>
        <taxon>Metazoa</taxon>
        <taxon>Ecdysozoa</taxon>
        <taxon>Nematoda</taxon>
        <taxon>Chromadorea</taxon>
        <taxon>Rhabditida</taxon>
        <taxon>Rhabditina</taxon>
        <taxon>Diplogasteromorpha</taxon>
        <taxon>Diplogasteroidea</taxon>
        <taxon>Neodiplogasteridae</taxon>
        <taxon>Pristionchus</taxon>
    </lineage>
</organism>
<dbReference type="Proteomes" id="UP000005239">
    <property type="component" value="Unassembled WGS sequence"/>
</dbReference>
<dbReference type="AlphaFoldDB" id="A0A2A6B9E6"/>
<accession>A0A8R1UNM0</accession>
<gene>
    <name evidence="1" type="primary">WBGene00273516</name>
</gene>
<evidence type="ECO:0000313" key="2">
    <source>
        <dbReference type="Proteomes" id="UP000005239"/>
    </source>
</evidence>
<protein>
    <submittedName>
        <fullName evidence="1">Uncharacterized protein</fullName>
    </submittedName>
</protein>
<dbReference type="EnsemblMetazoa" id="PPA35147.1">
    <property type="protein sequence ID" value="PPA35147.1"/>
    <property type="gene ID" value="WBGene00273516"/>
</dbReference>
<evidence type="ECO:0000313" key="1">
    <source>
        <dbReference type="EnsemblMetazoa" id="PPA35147.1"/>
    </source>
</evidence>
<name>A0A2A6B9E6_PRIPA</name>
<keyword evidence="2" id="KW-1185">Reference proteome</keyword>